<gene>
    <name evidence="2" type="ORF">SPIL2461_LOCUS7989</name>
</gene>
<sequence length="544" mass="57833">MPAVDIDSLPLAYEVPPEVVARVLRQFPADSAPGPCGLRVQRLREAGPPGAANNLHEHLAGLVNLLAQGQACPEVAPVLAGAGLVALPKPHGGVRPIAVGEVLRRLTGKCLMTLARDEARSFFWPVQLGVAVPAGVEAAVHTVRAWFGRNATSSGKLLLKLDFSNAFNTISREHVVAETCLHFPGLARWVGWCYRRPSALQFGSASTVQSAGGVQQGDPLGPLLFSAALQGLDLAFFYLDDGVIAGDVHAVVRALQLVQRRAPALGLRLNLSKCEVVGAGLLSDRFQRSLDLLGAAVGDDAFVSAHTNARLEDAQVGLRMLRSCAGYTRLVHSMRLALDLGLLRVMRLLPTLPLAPLATDPYAALAAKQKTLTALAEETSQREHPAAPPVVGRGERNQRFVISFILGRSGRACNRRRSDPGSSSRKGLKTPAWPNDAFLLQAQAGQSALAAATAYSRTKEMHLDSANACAAQGVRFHPLVVEATGAWSREAAAILTLISQAVAAREGDQASLVRARLLQELSVVARSHRARAVLRCRSELAAAS</sequence>
<dbReference type="SUPFAM" id="SSF56672">
    <property type="entry name" value="DNA/RNA polymerases"/>
    <property type="match status" value="1"/>
</dbReference>
<comment type="caution">
    <text evidence="2">The sequence shown here is derived from an EMBL/GenBank/DDBJ whole genome shotgun (WGS) entry which is preliminary data.</text>
</comment>
<dbReference type="InterPro" id="IPR000477">
    <property type="entry name" value="RT_dom"/>
</dbReference>
<dbReference type="OrthoDB" id="446848at2759"/>
<protein>
    <recommendedName>
        <fullName evidence="1">Reverse transcriptase domain-containing protein</fullName>
    </recommendedName>
</protein>
<dbReference type="Proteomes" id="UP000649617">
    <property type="component" value="Unassembled WGS sequence"/>
</dbReference>
<dbReference type="InterPro" id="IPR043502">
    <property type="entry name" value="DNA/RNA_pol_sf"/>
</dbReference>
<dbReference type="AlphaFoldDB" id="A0A812PAA7"/>
<feature type="domain" description="Reverse transcriptase" evidence="1">
    <location>
        <begin position="88"/>
        <end position="278"/>
    </location>
</feature>
<keyword evidence="3" id="KW-1185">Reference proteome</keyword>
<name>A0A812PAA7_SYMPI</name>
<accession>A0A812PAA7</accession>
<proteinExistence type="predicted"/>
<evidence type="ECO:0000313" key="2">
    <source>
        <dbReference type="EMBL" id="CAE7339836.1"/>
    </source>
</evidence>
<reference evidence="2" key="1">
    <citation type="submission" date="2021-02" db="EMBL/GenBank/DDBJ databases">
        <authorList>
            <person name="Dougan E. K."/>
            <person name="Rhodes N."/>
            <person name="Thang M."/>
            <person name="Chan C."/>
        </authorList>
    </citation>
    <scope>NUCLEOTIDE SEQUENCE</scope>
</reference>
<evidence type="ECO:0000313" key="3">
    <source>
        <dbReference type="Proteomes" id="UP000649617"/>
    </source>
</evidence>
<organism evidence="2 3">
    <name type="scientific">Symbiodinium pilosum</name>
    <name type="common">Dinoflagellate</name>
    <dbReference type="NCBI Taxonomy" id="2952"/>
    <lineage>
        <taxon>Eukaryota</taxon>
        <taxon>Sar</taxon>
        <taxon>Alveolata</taxon>
        <taxon>Dinophyceae</taxon>
        <taxon>Suessiales</taxon>
        <taxon>Symbiodiniaceae</taxon>
        <taxon>Symbiodinium</taxon>
    </lineage>
</organism>
<evidence type="ECO:0000259" key="1">
    <source>
        <dbReference type="Pfam" id="PF00078"/>
    </source>
</evidence>
<dbReference type="EMBL" id="CAJNIZ010012891">
    <property type="protein sequence ID" value="CAE7339836.1"/>
    <property type="molecule type" value="Genomic_DNA"/>
</dbReference>
<dbReference type="PANTHER" id="PTHR48462:SF1">
    <property type="entry name" value="PROTEIN, PUTATIVE-RELATED"/>
    <property type="match status" value="1"/>
</dbReference>
<dbReference type="PANTHER" id="PTHR48462">
    <property type="entry name" value="PROTEIN, PUTATIVE-RELATED"/>
    <property type="match status" value="1"/>
</dbReference>
<dbReference type="Pfam" id="PF00078">
    <property type="entry name" value="RVT_1"/>
    <property type="match status" value="1"/>
</dbReference>